<dbReference type="AlphaFoldDB" id="A0A3P7RCQ6"/>
<dbReference type="EMBL" id="UYRU01099758">
    <property type="protein sequence ID" value="VDN40856.1"/>
    <property type="molecule type" value="Genomic_DNA"/>
</dbReference>
<keyword evidence="2" id="KW-1185">Reference proteome</keyword>
<reference evidence="1 2" key="1">
    <citation type="submission" date="2018-11" db="EMBL/GenBank/DDBJ databases">
        <authorList>
            <consortium name="Pathogen Informatics"/>
        </authorList>
    </citation>
    <scope>NUCLEOTIDE SEQUENCE [LARGE SCALE GENOMIC DNA]</scope>
</reference>
<dbReference type="Proteomes" id="UP000281553">
    <property type="component" value="Unassembled WGS sequence"/>
</dbReference>
<dbReference type="SUPFAM" id="SSF49899">
    <property type="entry name" value="Concanavalin A-like lectins/glucanases"/>
    <property type="match status" value="1"/>
</dbReference>
<name>A0A3P7RCQ6_DIBLA</name>
<dbReference type="InterPro" id="IPR013320">
    <property type="entry name" value="ConA-like_dom_sf"/>
</dbReference>
<gene>
    <name evidence="1" type="ORF">DILT_LOCUS18362</name>
</gene>
<sequence length="106" mass="11910">MSALKIIVLTNYSPIVNFDGETVVMLDFERQMNTLTTHTDDIDIQFRTKNPDGPIFNAVSSVERQFLRVDLQGGQIKVTTNINRASNPGREQVILAGRKADSRYVP</sequence>
<protein>
    <recommendedName>
        <fullName evidence="3">Laminin G domain-containing protein</fullName>
    </recommendedName>
</protein>
<dbReference type="Gene3D" id="2.60.120.200">
    <property type="match status" value="1"/>
</dbReference>
<evidence type="ECO:0000313" key="1">
    <source>
        <dbReference type="EMBL" id="VDN40856.1"/>
    </source>
</evidence>
<evidence type="ECO:0000313" key="2">
    <source>
        <dbReference type="Proteomes" id="UP000281553"/>
    </source>
</evidence>
<organism evidence="1 2">
    <name type="scientific">Dibothriocephalus latus</name>
    <name type="common">Fish tapeworm</name>
    <name type="synonym">Diphyllobothrium latum</name>
    <dbReference type="NCBI Taxonomy" id="60516"/>
    <lineage>
        <taxon>Eukaryota</taxon>
        <taxon>Metazoa</taxon>
        <taxon>Spiralia</taxon>
        <taxon>Lophotrochozoa</taxon>
        <taxon>Platyhelminthes</taxon>
        <taxon>Cestoda</taxon>
        <taxon>Eucestoda</taxon>
        <taxon>Diphyllobothriidea</taxon>
        <taxon>Diphyllobothriidae</taxon>
        <taxon>Dibothriocephalus</taxon>
    </lineage>
</organism>
<accession>A0A3P7RCQ6</accession>
<evidence type="ECO:0008006" key="3">
    <source>
        <dbReference type="Google" id="ProtNLM"/>
    </source>
</evidence>
<proteinExistence type="predicted"/>
<dbReference type="OrthoDB" id="6275838at2759"/>